<dbReference type="GO" id="GO:0005634">
    <property type="term" value="C:nucleus"/>
    <property type="evidence" value="ECO:0007669"/>
    <property type="project" value="UniProtKB-SubCell"/>
</dbReference>
<evidence type="ECO:0000256" key="3">
    <source>
        <dbReference type="ARBA" id="ARBA00023242"/>
    </source>
</evidence>
<evidence type="ECO:0000259" key="4">
    <source>
        <dbReference type="PROSITE" id="PS50172"/>
    </source>
</evidence>
<dbReference type="AlphaFoldDB" id="A0AAV1AX18"/>
<reference evidence="5 6" key="1">
    <citation type="submission" date="2023-01" db="EMBL/GenBank/DDBJ databases">
        <authorList>
            <person name="Kreplak J."/>
        </authorList>
    </citation>
    <scope>NUCLEOTIDE SEQUENCE [LARGE SCALE GENOMIC DNA]</scope>
</reference>
<dbReference type="InterPro" id="IPR001357">
    <property type="entry name" value="BRCT_dom"/>
</dbReference>
<evidence type="ECO:0000256" key="1">
    <source>
        <dbReference type="ARBA" id="ARBA00004123"/>
    </source>
</evidence>
<dbReference type="PANTHER" id="PTHR23196">
    <property type="entry name" value="PAX TRANSCRIPTION ACTIVATION DOMAIN INTERACTING PROTEIN"/>
    <property type="match status" value="1"/>
</dbReference>
<sequence>MTNTKPSSALDGDGVKDANGFEKYQETELFEDTLVIHSLFTETEVEMLNLNDTEMVEDSEPENLTIDAKCDYETEVVLDSEDEEMNNAGKVTVGENSSAVSNLPVLFKKRLSKILCEQANSKSNAVTSGKSGTGDERASINAESFDDNNHRYHSPEPEDSTLAALGFVDQYLSSLDMDLFQGVQNGKITREKSPHVSSARGSLSLAKKLNARTQNEDNDIFKWAENDQIKKEAGVFSKKIKAAFNFGSHGLTYRRRIEKKGSHSQNQGKCGASNICGENLAREPRMAADNNNSLKELDIESFAPRENVEVYSNEAHTENDYHIGLDTQIAAEAMDALANLSPAGFHFSDAHQSDNVADASLSDLKQARQKNSPFKENPGSQPFALKFYKRIVSASRFRKVTYNSSFKHNNNQEEGIIRPKRKQNCLAEAYPGKINDVKKKRLNLFTSSYGVARKSSLNHQVEVSPQLSATSSFSKTDSWVYPKGPRGKRKRANAPRVLYINDNENNVRSTRSLENRDDLKKKHINLSSCSYGVARKSRLNNQVEVSPQLSATISFSKIDSWTYPKGSRGKRKRANAPSVVCIDDKENNVYSTKSLDVPDDVQKSRLPPVSAGDAKKFENLCDTHPLLLAHVDVSSNKCVLQSSSEVSASVPSEGIQISNGNHTCNEHRKKACEKKLPKSSLLKELVRLGVPKSTSEMMSKDPRHRRDMTNVRVLLSQHLDGSVLKQQQKILARLNVSTVSSSMEATHFIADKFTRTKNMLETMALGNLVLTHLWLESCGQANCFIDEKNYILRDMKKEKEIGFSMPVSLARARQKPLLKDKRVYVTPHVKPNKEVVASLVTAVHGQLVDENHIFADKNDNILDDLLILSCEEDFAICRHFLERGASVYSSELVLNGIVIQKLELERHKLFVNQVSKNKLGKCNWFGKVYRRGLRPLS</sequence>
<dbReference type="PROSITE" id="PS50172">
    <property type="entry name" value="BRCT"/>
    <property type="match status" value="1"/>
</dbReference>
<keyword evidence="3" id="KW-0539">Nucleus</keyword>
<dbReference type="SUPFAM" id="SSF52113">
    <property type="entry name" value="BRCT domain"/>
    <property type="match status" value="1"/>
</dbReference>
<feature type="domain" description="BRCT" evidence="4">
    <location>
        <begin position="703"/>
        <end position="792"/>
    </location>
</feature>
<organism evidence="5 6">
    <name type="scientific">Vicia faba</name>
    <name type="common">Broad bean</name>
    <name type="synonym">Faba vulgaris</name>
    <dbReference type="NCBI Taxonomy" id="3906"/>
    <lineage>
        <taxon>Eukaryota</taxon>
        <taxon>Viridiplantae</taxon>
        <taxon>Streptophyta</taxon>
        <taxon>Embryophyta</taxon>
        <taxon>Tracheophyta</taxon>
        <taxon>Spermatophyta</taxon>
        <taxon>Magnoliopsida</taxon>
        <taxon>eudicotyledons</taxon>
        <taxon>Gunneridae</taxon>
        <taxon>Pentapetalae</taxon>
        <taxon>rosids</taxon>
        <taxon>fabids</taxon>
        <taxon>Fabales</taxon>
        <taxon>Fabaceae</taxon>
        <taxon>Papilionoideae</taxon>
        <taxon>50 kb inversion clade</taxon>
        <taxon>NPAAA clade</taxon>
        <taxon>Hologalegina</taxon>
        <taxon>IRL clade</taxon>
        <taxon>Fabeae</taxon>
        <taxon>Vicia</taxon>
    </lineage>
</organism>
<comment type="subcellular location">
    <subcellularLocation>
        <location evidence="1">Nucleus</location>
    </subcellularLocation>
</comment>
<gene>
    <name evidence="5" type="ORF">VFH_V158840</name>
</gene>
<dbReference type="InterPro" id="IPR051579">
    <property type="entry name" value="DDR_Transcriptional_Reg"/>
</dbReference>
<evidence type="ECO:0000256" key="2">
    <source>
        <dbReference type="ARBA" id="ARBA00022763"/>
    </source>
</evidence>
<keyword evidence="2" id="KW-0227">DNA damage</keyword>
<dbReference type="InterPro" id="IPR036420">
    <property type="entry name" value="BRCT_dom_sf"/>
</dbReference>
<dbReference type="GO" id="GO:0006974">
    <property type="term" value="P:DNA damage response"/>
    <property type="evidence" value="ECO:0007669"/>
    <property type="project" value="UniProtKB-KW"/>
</dbReference>
<keyword evidence="6" id="KW-1185">Reference proteome</keyword>
<dbReference type="CDD" id="cd17744">
    <property type="entry name" value="BRCT_MDC1_rpt1"/>
    <property type="match status" value="1"/>
</dbReference>
<dbReference type="Gene3D" id="3.40.50.10190">
    <property type="entry name" value="BRCT domain"/>
    <property type="match status" value="2"/>
</dbReference>
<evidence type="ECO:0000313" key="5">
    <source>
        <dbReference type="EMBL" id="CAI8615029.1"/>
    </source>
</evidence>
<dbReference type="Proteomes" id="UP001157006">
    <property type="component" value="Chromosome 5"/>
</dbReference>
<dbReference type="PANTHER" id="PTHR23196:SF32">
    <property type="entry name" value="BRCT DOMAIN-CONTAINING DNA REPAIR PROTEIN"/>
    <property type="match status" value="1"/>
</dbReference>
<accession>A0AAV1AX18</accession>
<dbReference type="Pfam" id="PF16589">
    <property type="entry name" value="BRCT_2"/>
    <property type="match status" value="1"/>
</dbReference>
<name>A0AAV1AX18_VICFA</name>
<dbReference type="Pfam" id="PF16770">
    <property type="entry name" value="RTT107_BRCT_5"/>
    <property type="match status" value="1"/>
</dbReference>
<dbReference type="EMBL" id="OX451740">
    <property type="protein sequence ID" value="CAI8615029.1"/>
    <property type="molecule type" value="Genomic_DNA"/>
</dbReference>
<protein>
    <recommendedName>
        <fullName evidence="4">BRCT domain-containing protein</fullName>
    </recommendedName>
</protein>
<evidence type="ECO:0000313" key="6">
    <source>
        <dbReference type="Proteomes" id="UP001157006"/>
    </source>
</evidence>
<dbReference type="CDD" id="cd18432">
    <property type="entry name" value="BRCT_PAXIP1_rpt6_like"/>
    <property type="match status" value="1"/>
</dbReference>
<proteinExistence type="predicted"/>